<proteinExistence type="predicted"/>
<accession>A0A1V9Y5I4</accession>
<gene>
    <name evidence="5" type="ORF">ACHHYP_16892</name>
</gene>
<dbReference type="InterPro" id="IPR008922">
    <property type="entry name" value="Di-copper_centre_dom_sf"/>
</dbReference>
<evidence type="ECO:0000313" key="5">
    <source>
        <dbReference type="EMBL" id="OQR80969.1"/>
    </source>
</evidence>
<keyword evidence="6" id="KW-1185">Reference proteome</keyword>
<dbReference type="Gene3D" id="1.10.1280.10">
    <property type="entry name" value="Di-copper center containing domain from catechol oxidase"/>
    <property type="match status" value="1"/>
</dbReference>
<feature type="domain" description="Tyrosinase copper-binding" evidence="4">
    <location>
        <begin position="230"/>
        <end position="241"/>
    </location>
</feature>
<protein>
    <recommendedName>
        <fullName evidence="3 4">Tyrosinase copper-binding domain-containing protein</fullName>
    </recommendedName>
</protein>
<dbReference type="OrthoDB" id="6132182at2759"/>
<evidence type="ECO:0000259" key="4">
    <source>
        <dbReference type="PROSITE" id="PS00498"/>
    </source>
</evidence>
<evidence type="ECO:0000256" key="2">
    <source>
        <dbReference type="ARBA" id="ARBA00023008"/>
    </source>
</evidence>
<dbReference type="InterPro" id="IPR002227">
    <property type="entry name" value="Tyrosinase_Cu-bd"/>
</dbReference>
<dbReference type="Proteomes" id="UP000243579">
    <property type="component" value="Unassembled WGS sequence"/>
</dbReference>
<comment type="caution">
    <text evidence="5">The sequence shown here is derived from an EMBL/GenBank/DDBJ whole genome shotgun (WGS) entry which is preliminary data.</text>
</comment>
<dbReference type="Pfam" id="PF00264">
    <property type="entry name" value="Tyrosinase"/>
    <property type="match status" value="1"/>
</dbReference>
<sequence>MASTCSKPRVRKSWDALTPIEKATYIAAIELAMDLGYYERFLSMHRENMSNMQAHDTCVFMYWHRQYLVGFENMLRSLKPEFGCITIPYFDYVNDNAKYMTNTCSTIDTCSKILNELGSASSGKQVSVVIGDSLGQDTIDGRCDATAPLGHFVQYQVGTQPADAAMHCVPRGQYNATYFPDAVSFTYIKDILFGSGDVATMNSDIELGPHGYMHITLNGAMYSGFVSPADPIFFSHHSLIDSLNAIYYKCRVAPEGLTDAQKQTDVRSFEGCMVNDAPITANSSIYMRAIVDGATVDVHDETMTQSFFAAVPTKYYELTDNTNLGVNSYSYEFSGLLADLYTNCAQAGLASGSRRRLRDARVPKTARDARGHLQNYIVSTPKADAPHLSKYAKWRAAIVAVAKDLGWSDVAIEEEVFKIVTMFYHDCLPGGLHKASPRALAHWHIVPEESKADAVLASILDGSDPIRLPGWQEINAKYLSCKPRRGHH</sequence>
<keyword evidence="2" id="KW-0186">Copper</keyword>
<keyword evidence="1" id="KW-0479">Metal-binding</keyword>
<dbReference type="AlphaFoldDB" id="A0A1V9Y5I4"/>
<evidence type="ECO:0000313" key="6">
    <source>
        <dbReference type="Proteomes" id="UP000243579"/>
    </source>
</evidence>
<feature type="domain" description="Tyrosinase copper-binding" evidence="3">
    <location>
        <begin position="55"/>
        <end position="72"/>
    </location>
</feature>
<dbReference type="PANTHER" id="PTHR11474:SF126">
    <property type="entry name" value="TYROSINASE-LIKE PROTEIN TYR-1-RELATED"/>
    <property type="match status" value="1"/>
</dbReference>
<dbReference type="SUPFAM" id="SSF48056">
    <property type="entry name" value="Di-copper centre-containing domain"/>
    <property type="match status" value="1"/>
</dbReference>
<dbReference type="PRINTS" id="PR00092">
    <property type="entry name" value="TYROSINASE"/>
</dbReference>
<evidence type="ECO:0000259" key="3">
    <source>
        <dbReference type="PROSITE" id="PS00497"/>
    </source>
</evidence>
<organism evidence="5 6">
    <name type="scientific">Achlya hypogyna</name>
    <name type="common">Oomycete</name>
    <name type="synonym">Protoachlya hypogyna</name>
    <dbReference type="NCBI Taxonomy" id="1202772"/>
    <lineage>
        <taxon>Eukaryota</taxon>
        <taxon>Sar</taxon>
        <taxon>Stramenopiles</taxon>
        <taxon>Oomycota</taxon>
        <taxon>Saprolegniomycetes</taxon>
        <taxon>Saprolegniales</taxon>
        <taxon>Achlyaceae</taxon>
        <taxon>Achlya</taxon>
    </lineage>
</organism>
<dbReference type="InterPro" id="IPR050316">
    <property type="entry name" value="Tyrosinase/Hemocyanin"/>
</dbReference>
<name>A0A1V9Y5I4_ACHHY</name>
<dbReference type="PROSITE" id="PS00498">
    <property type="entry name" value="TYROSINASE_2"/>
    <property type="match status" value="1"/>
</dbReference>
<evidence type="ECO:0000256" key="1">
    <source>
        <dbReference type="ARBA" id="ARBA00022723"/>
    </source>
</evidence>
<dbReference type="PANTHER" id="PTHR11474">
    <property type="entry name" value="TYROSINASE FAMILY MEMBER"/>
    <property type="match status" value="1"/>
</dbReference>
<dbReference type="EMBL" id="JNBR01002849">
    <property type="protein sequence ID" value="OQR80969.1"/>
    <property type="molecule type" value="Genomic_DNA"/>
</dbReference>
<dbReference type="GO" id="GO:0016491">
    <property type="term" value="F:oxidoreductase activity"/>
    <property type="evidence" value="ECO:0007669"/>
    <property type="project" value="InterPro"/>
</dbReference>
<reference evidence="5 6" key="1">
    <citation type="journal article" date="2014" name="Genome Biol. Evol.">
        <title>The secreted proteins of Achlya hypogyna and Thraustotheca clavata identify the ancestral oomycete secretome and reveal gene acquisitions by horizontal gene transfer.</title>
        <authorList>
            <person name="Misner I."/>
            <person name="Blouin N."/>
            <person name="Leonard G."/>
            <person name="Richards T.A."/>
            <person name="Lane C.E."/>
        </authorList>
    </citation>
    <scope>NUCLEOTIDE SEQUENCE [LARGE SCALE GENOMIC DNA]</scope>
    <source>
        <strain evidence="5 6">ATCC 48635</strain>
    </source>
</reference>
<dbReference type="GO" id="GO:0046872">
    <property type="term" value="F:metal ion binding"/>
    <property type="evidence" value="ECO:0007669"/>
    <property type="project" value="UniProtKB-KW"/>
</dbReference>
<dbReference type="PROSITE" id="PS00497">
    <property type="entry name" value="TYROSINASE_1"/>
    <property type="match status" value="1"/>
</dbReference>